<evidence type="ECO:0000313" key="4">
    <source>
        <dbReference type="Proteomes" id="UP000094578"/>
    </source>
</evidence>
<feature type="domain" description="Peptidase M24" evidence="1">
    <location>
        <begin position="208"/>
        <end position="400"/>
    </location>
</feature>
<dbReference type="RefSeq" id="WP_069329707.1">
    <property type="nucleotide sequence ID" value="NZ_MDER01000086.1"/>
</dbReference>
<evidence type="ECO:0000259" key="1">
    <source>
        <dbReference type="Pfam" id="PF00557"/>
    </source>
</evidence>
<dbReference type="InterPro" id="IPR036005">
    <property type="entry name" value="Creatinase/aminopeptidase-like"/>
</dbReference>
<reference evidence="3 4" key="1">
    <citation type="submission" date="2016-08" db="EMBL/GenBank/DDBJ databases">
        <title>Genome sequencing of Paenibacillus sp. TI45-13ar, isolated from Korean traditional nuruk.</title>
        <authorList>
            <person name="Kim S.-J."/>
        </authorList>
    </citation>
    <scope>NUCLEOTIDE SEQUENCE [LARGE SCALE GENOMIC DNA]</scope>
    <source>
        <strain evidence="3 4">TI45-13ar</strain>
    </source>
</reference>
<dbReference type="InterPro" id="IPR000994">
    <property type="entry name" value="Pept_M24"/>
</dbReference>
<dbReference type="PANTHER" id="PTHR46112">
    <property type="entry name" value="AMINOPEPTIDASE"/>
    <property type="match status" value="1"/>
</dbReference>
<dbReference type="Proteomes" id="UP000094578">
    <property type="component" value="Unassembled WGS sequence"/>
</dbReference>
<name>A0A1E3KYM2_9BACL</name>
<dbReference type="InterPro" id="IPR029149">
    <property type="entry name" value="Creatin/AminoP/Spt16_N"/>
</dbReference>
<gene>
    <name evidence="3" type="ORF">PTI45_04414</name>
</gene>
<feature type="domain" description="Creatinase N-terminal" evidence="2">
    <location>
        <begin position="33"/>
        <end position="99"/>
    </location>
</feature>
<evidence type="ECO:0000313" key="3">
    <source>
        <dbReference type="EMBL" id="ODP26574.1"/>
    </source>
</evidence>
<proteinExistence type="predicted"/>
<accession>A0A1E3KYM2</accession>
<dbReference type="AlphaFoldDB" id="A0A1E3KYM2"/>
<dbReference type="SUPFAM" id="SSF53092">
    <property type="entry name" value="Creatinase/prolidase N-terminal domain"/>
    <property type="match status" value="1"/>
</dbReference>
<dbReference type="CDD" id="cd01066">
    <property type="entry name" value="APP_MetAP"/>
    <property type="match status" value="1"/>
</dbReference>
<dbReference type="Gene3D" id="3.90.230.10">
    <property type="entry name" value="Creatinase/methionine aminopeptidase superfamily"/>
    <property type="match status" value="1"/>
</dbReference>
<sequence>MSKHEIILDTVDMPKLFENIAPTMLTDTTMDERKSKVLQAMKADGYDTLIIYADKEHGSNFEYLTGFLPRFEEGLLIIENTGHCTVVLGNENLKMANHSRVQVTLKHNPIFSLPNQPMDNEVLLEDIFREIGLHHHNKIGVVGWKMFTTRNSESSTYFDLPYFIVEAIKNVIKVDAELLNATHLFIGGDNGVRTINNANEIAHYEYGSNLASSCILSAMNAIDIGVTESEVGSKLTAEGQYHSVVTIAATGTRFEKANFYPTHKQIELGDPMSITTGFKGGLSSRTGFVIESEDQLPASQQDYIARIAKPYYTAVVKWLETIRVGMHGGELYEVIEEVFPKSEYHWHLNPGHLVSDEEWMSSPIYNGSTEEIKSGMIFQIDIIPSVPGYTGVSAEECVAIADETLQAIIRHDYPELWERITTRRDYLENQLHIKVGKEILPLSNTVAYLRPFYLAKSQAFKVNK</sequence>
<dbReference type="EMBL" id="MDER01000086">
    <property type="protein sequence ID" value="ODP26574.1"/>
    <property type="molecule type" value="Genomic_DNA"/>
</dbReference>
<keyword evidence="4" id="KW-1185">Reference proteome</keyword>
<comment type="caution">
    <text evidence="3">The sequence shown here is derived from an EMBL/GenBank/DDBJ whole genome shotgun (WGS) entry which is preliminary data.</text>
</comment>
<organism evidence="3 4">
    <name type="scientific">Paenibacillus nuruki</name>
    <dbReference type="NCBI Taxonomy" id="1886670"/>
    <lineage>
        <taxon>Bacteria</taxon>
        <taxon>Bacillati</taxon>
        <taxon>Bacillota</taxon>
        <taxon>Bacilli</taxon>
        <taxon>Bacillales</taxon>
        <taxon>Paenibacillaceae</taxon>
        <taxon>Paenibacillus</taxon>
    </lineage>
</organism>
<dbReference type="InterPro" id="IPR000587">
    <property type="entry name" value="Creatinase_N"/>
</dbReference>
<dbReference type="STRING" id="1886670.PTI45_04414"/>
<dbReference type="Pfam" id="PF00557">
    <property type="entry name" value="Peptidase_M24"/>
    <property type="match status" value="1"/>
</dbReference>
<dbReference type="Pfam" id="PF01321">
    <property type="entry name" value="Creatinase_N"/>
    <property type="match status" value="1"/>
</dbReference>
<dbReference type="PATRIC" id="fig|1886670.3.peg.4445"/>
<dbReference type="InterPro" id="IPR050659">
    <property type="entry name" value="Peptidase_M24B"/>
</dbReference>
<evidence type="ECO:0000259" key="2">
    <source>
        <dbReference type="Pfam" id="PF01321"/>
    </source>
</evidence>
<protein>
    <submittedName>
        <fullName evidence="3">Uncharacterized protein</fullName>
    </submittedName>
</protein>
<dbReference type="SUPFAM" id="SSF55920">
    <property type="entry name" value="Creatinase/aminopeptidase"/>
    <property type="match status" value="1"/>
</dbReference>
<dbReference type="PANTHER" id="PTHR46112:SF2">
    <property type="entry name" value="XAA-PRO AMINOPEPTIDASE P-RELATED"/>
    <property type="match status" value="1"/>
</dbReference>